<comment type="caution">
    <text evidence="1">The sequence shown here is derived from an EMBL/GenBank/DDBJ whole genome shotgun (WGS) entry which is preliminary data.</text>
</comment>
<name>A0A9N9Y041_9HYPO</name>
<evidence type="ECO:0000313" key="1">
    <source>
        <dbReference type="EMBL" id="CAG9985572.1"/>
    </source>
</evidence>
<proteinExistence type="predicted"/>
<dbReference type="InterPro" id="IPR053181">
    <property type="entry name" value="EcdB-like_regulator"/>
</dbReference>
<reference evidence="1" key="1">
    <citation type="submission" date="2021-10" db="EMBL/GenBank/DDBJ databases">
        <authorList>
            <person name="Piombo E."/>
        </authorList>
    </citation>
    <scope>NUCLEOTIDE SEQUENCE</scope>
</reference>
<gene>
    <name evidence="1" type="ORF">CBYS24578_00017027</name>
</gene>
<feature type="non-terminal residue" evidence="1">
    <location>
        <position position="127"/>
    </location>
</feature>
<dbReference type="AlphaFoldDB" id="A0A9N9Y041"/>
<dbReference type="OrthoDB" id="4685598at2759"/>
<organism evidence="1 2">
    <name type="scientific">Clonostachys byssicola</name>
    <dbReference type="NCBI Taxonomy" id="160290"/>
    <lineage>
        <taxon>Eukaryota</taxon>
        <taxon>Fungi</taxon>
        <taxon>Dikarya</taxon>
        <taxon>Ascomycota</taxon>
        <taxon>Pezizomycotina</taxon>
        <taxon>Sordariomycetes</taxon>
        <taxon>Hypocreomycetidae</taxon>
        <taxon>Hypocreales</taxon>
        <taxon>Bionectriaceae</taxon>
        <taxon>Clonostachys</taxon>
    </lineage>
</organism>
<dbReference type="PANTHER" id="PTHR47785">
    <property type="entry name" value="ZN(II)2CYS6 TRANSCRIPTION FACTOR (EUROFUNG)-RELATED-RELATED"/>
    <property type="match status" value="1"/>
</dbReference>
<protein>
    <submittedName>
        <fullName evidence="1">Uncharacterized protein</fullName>
    </submittedName>
</protein>
<accession>A0A9N9Y041</accession>
<dbReference type="Proteomes" id="UP000754883">
    <property type="component" value="Unassembled WGS sequence"/>
</dbReference>
<evidence type="ECO:0000313" key="2">
    <source>
        <dbReference type="Proteomes" id="UP000754883"/>
    </source>
</evidence>
<keyword evidence="2" id="KW-1185">Reference proteome</keyword>
<dbReference type="EMBL" id="CABFNO020001395">
    <property type="protein sequence ID" value="CAG9985572.1"/>
    <property type="molecule type" value="Genomic_DNA"/>
</dbReference>
<sequence>MLGDSFTARVLNNSRQDQLEAHQAQLFWIAYLQESQLLAEFDFPPSGLGKLAGSVALPLVPNAGTDPHHAKYQFFFLALISMRKLLNRVLYHVYKQVDQISDTMKLLDPPVLLVKNDLKRFSLPANE</sequence>